<reference evidence="1 2" key="1">
    <citation type="journal article" date="2018" name="PLoS Pathog.">
        <title>Evolution of structural diversity of trichothecenes, a family of toxins produced by plant pathogenic and entomopathogenic fungi.</title>
        <authorList>
            <person name="Proctor R.H."/>
            <person name="McCormick S.P."/>
            <person name="Kim H.S."/>
            <person name="Cardoza R.E."/>
            <person name="Stanley A.M."/>
            <person name="Lindo L."/>
            <person name="Kelly A."/>
            <person name="Brown D.W."/>
            <person name="Lee T."/>
            <person name="Vaughan M.M."/>
            <person name="Alexander N.J."/>
            <person name="Busman M."/>
            <person name="Gutierrez S."/>
        </authorList>
    </citation>
    <scope>NUCLEOTIDE SEQUENCE [LARGE SCALE GENOMIC DNA]</scope>
    <source>
        <strain evidence="1 2">NRRL 20695</strain>
    </source>
</reference>
<organism evidence="1 2">
    <name type="scientific">Fusarium longipes</name>
    <dbReference type="NCBI Taxonomy" id="694270"/>
    <lineage>
        <taxon>Eukaryota</taxon>
        <taxon>Fungi</taxon>
        <taxon>Dikarya</taxon>
        <taxon>Ascomycota</taxon>
        <taxon>Pezizomycotina</taxon>
        <taxon>Sordariomycetes</taxon>
        <taxon>Hypocreomycetidae</taxon>
        <taxon>Hypocreales</taxon>
        <taxon>Nectriaceae</taxon>
        <taxon>Fusarium</taxon>
    </lineage>
</organism>
<evidence type="ECO:0000313" key="2">
    <source>
        <dbReference type="Proteomes" id="UP000266234"/>
    </source>
</evidence>
<keyword evidence="2" id="KW-1185">Reference proteome</keyword>
<sequence length="107" mass="12190">MAPDPTPRSFCRRSIEPPSDYYRDKDLYLSTERTETAKTIEEALALVPREDRLAEGVWTVGLDPSVHSDNAVRLVAFGCRLLLYVCEEAKKEYLERELAALTRLAET</sequence>
<comment type="caution">
    <text evidence="1">The sequence shown here is derived from an EMBL/GenBank/DDBJ whole genome shotgun (WGS) entry which is preliminary data.</text>
</comment>
<dbReference type="Proteomes" id="UP000266234">
    <property type="component" value="Unassembled WGS sequence"/>
</dbReference>
<dbReference type="EMBL" id="PXOG01000260">
    <property type="protein sequence ID" value="RGP63858.1"/>
    <property type="molecule type" value="Genomic_DNA"/>
</dbReference>
<gene>
    <name evidence="1" type="ORF">FLONG3_9752</name>
</gene>
<evidence type="ECO:0000313" key="1">
    <source>
        <dbReference type="EMBL" id="RGP63858.1"/>
    </source>
</evidence>
<protein>
    <submittedName>
        <fullName evidence="1">Uncharacterized protein</fullName>
    </submittedName>
</protein>
<dbReference type="AlphaFoldDB" id="A0A395RUM7"/>
<proteinExistence type="predicted"/>
<accession>A0A395RUM7</accession>
<name>A0A395RUM7_9HYPO</name>